<evidence type="ECO:0000313" key="3">
    <source>
        <dbReference type="Proteomes" id="UP000472272"/>
    </source>
</evidence>
<dbReference type="OMA" id="HELPENW"/>
<dbReference type="Gene3D" id="2.30.29.30">
    <property type="entry name" value="Pleckstrin-homology domain (PH domain)/Phosphotyrosine-binding domain (PTB)"/>
    <property type="match status" value="1"/>
</dbReference>
<proteinExistence type="predicted"/>
<dbReference type="CDD" id="cd13159">
    <property type="entry name" value="PTB_LDLRAP-mammal-like"/>
    <property type="match status" value="1"/>
</dbReference>
<dbReference type="PANTHER" id="PTHR11232">
    <property type="entry name" value="PHOSPHOTYROSINE INTERACTION DOMAIN-CONTAINING FAMILY MEMBER"/>
    <property type="match status" value="1"/>
</dbReference>
<dbReference type="PANTHER" id="PTHR11232:SF81">
    <property type="entry name" value="PID DOMAIN-CONTAINING PROTEIN"/>
    <property type="match status" value="1"/>
</dbReference>
<feature type="domain" description="PID" evidence="1">
    <location>
        <begin position="47"/>
        <end position="169"/>
    </location>
</feature>
<dbReference type="SMART" id="SM00462">
    <property type="entry name" value="PTB"/>
    <property type="match status" value="1"/>
</dbReference>
<reference evidence="2" key="2">
    <citation type="submission" date="2025-08" db="UniProtKB">
        <authorList>
            <consortium name="Ensembl"/>
        </authorList>
    </citation>
    <scope>IDENTIFICATION</scope>
</reference>
<accession>A0A670I7M8</accession>
<dbReference type="Proteomes" id="UP000472272">
    <property type="component" value="Chromosome 3"/>
</dbReference>
<reference evidence="2" key="3">
    <citation type="submission" date="2025-09" db="UniProtKB">
        <authorList>
            <consortium name="Ensembl"/>
        </authorList>
    </citation>
    <scope>IDENTIFICATION</scope>
</reference>
<dbReference type="SUPFAM" id="SSF50729">
    <property type="entry name" value="PH domain-like"/>
    <property type="match status" value="1"/>
</dbReference>
<dbReference type="GeneTree" id="ENSGT00940000165540"/>
<name>A0A670I7M8_PODMU</name>
<evidence type="ECO:0000259" key="1">
    <source>
        <dbReference type="PROSITE" id="PS01179"/>
    </source>
</evidence>
<dbReference type="InterPro" id="IPR011993">
    <property type="entry name" value="PH-like_dom_sf"/>
</dbReference>
<dbReference type="Ensembl" id="ENSPMRT00000008346.1">
    <property type="protein sequence ID" value="ENSPMRP00000007800.1"/>
    <property type="gene ID" value="ENSPMRG00000005268.1"/>
</dbReference>
<dbReference type="PROSITE" id="PS01179">
    <property type="entry name" value="PID"/>
    <property type="match status" value="1"/>
</dbReference>
<evidence type="ECO:0000313" key="2">
    <source>
        <dbReference type="Ensembl" id="ENSPMRP00000007800.1"/>
    </source>
</evidence>
<dbReference type="InterPro" id="IPR006020">
    <property type="entry name" value="PTB/PI_dom"/>
</dbReference>
<reference evidence="2 3" key="1">
    <citation type="journal article" date="2019" name="Proc. Natl. Acad. Sci. U.S.A.">
        <title>Regulatory changes in pterin and carotenoid genes underlie balanced color polymorphisms in the wall lizard.</title>
        <authorList>
            <person name="Andrade P."/>
            <person name="Pinho C."/>
            <person name="Perez I de Lanuza G."/>
            <person name="Afonso S."/>
            <person name="Brejcha J."/>
            <person name="Rubin C.J."/>
            <person name="Wallerman O."/>
            <person name="Pereira P."/>
            <person name="Sabatino S.J."/>
            <person name="Bellati A."/>
            <person name="Pellitteri-Rosa D."/>
            <person name="Bosakova Z."/>
            <person name="Bunikis I."/>
            <person name="Carretero M.A."/>
            <person name="Feiner N."/>
            <person name="Marsik P."/>
            <person name="Pauperio F."/>
            <person name="Salvi D."/>
            <person name="Soler L."/>
            <person name="While G.M."/>
            <person name="Uller T."/>
            <person name="Font E."/>
            <person name="Andersson L."/>
            <person name="Carneiro M."/>
        </authorList>
    </citation>
    <scope>NUCLEOTIDE SEQUENCE</scope>
</reference>
<dbReference type="Pfam" id="PF00640">
    <property type="entry name" value="PID"/>
    <property type="match status" value="1"/>
</dbReference>
<keyword evidence="3" id="KW-1185">Reference proteome</keyword>
<protein>
    <recommendedName>
        <fullName evidence="1">PID domain-containing protein</fullName>
    </recommendedName>
</protein>
<organism evidence="2 3">
    <name type="scientific">Podarcis muralis</name>
    <name type="common">Wall lizard</name>
    <name type="synonym">Lacerta muralis</name>
    <dbReference type="NCBI Taxonomy" id="64176"/>
    <lineage>
        <taxon>Eukaryota</taxon>
        <taxon>Metazoa</taxon>
        <taxon>Chordata</taxon>
        <taxon>Craniata</taxon>
        <taxon>Vertebrata</taxon>
        <taxon>Euteleostomi</taxon>
        <taxon>Lepidosauria</taxon>
        <taxon>Squamata</taxon>
        <taxon>Bifurcata</taxon>
        <taxon>Unidentata</taxon>
        <taxon>Episquamata</taxon>
        <taxon>Laterata</taxon>
        <taxon>Lacertibaenia</taxon>
        <taxon>Lacertidae</taxon>
        <taxon>Podarcis</taxon>
    </lineage>
</organism>
<dbReference type="InterPro" id="IPR051133">
    <property type="entry name" value="Adapter_Engulfment-Domain"/>
</dbReference>
<sequence>MEALRAAGRAVLRSPSLARHRLGVARLRQLPESWSDMREPLLEGMGFALKYLGMTLVEKPKGEDMASAAIHRILATARVGPKKFRKVILTVSPRGLSLQDAETKETIETISIYRISYCTTDKLQNKVFAYVAQNPQSGALECHAFLSPKKKIAQAVTLTVAQAFQVALDLWEAAQAGTDGGHAPCHRYAKPATCSRLASLVALLPPPPGAPFFSKVVGGSLPHQPRPLCVSGGCLLSLRGLADTWLSLALGGRRGGRGGGGGGRSQ</sequence>
<dbReference type="AlphaFoldDB" id="A0A670I7M8"/>